<dbReference type="RefSeq" id="WP_194111203.1">
    <property type="nucleotide sequence ID" value="NZ_JADFFL010000003.1"/>
</dbReference>
<comment type="caution">
    <text evidence="2">The sequence shown here is derived from an EMBL/GenBank/DDBJ whole genome shotgun (WGS) entry which is preliminary data.</text>
</comment>
<organism evidence="2 3">
    <name type="scientific">Mucilaginibacter myungsuensis</name>
    <dbReference type="NCBI Taxonomy" id="649104"/>
    <lineage>
        <taxon>Bacteria</taxon>
        <taxon>Pseudomonadati</taxon>
        <taxon>Bacteroidota</taxon>
        <taxon>Sphingobacteriia</taxon>
        <taxon>Sphingobacteriales</taxon>
        <taxon>Sphingobacteriaceae</taxon>
        <taxon>Mucilaginibacter</taxon>
    </lineage>
</organism>
<keyword evidence="1" id="KW-0472">Membrane</keyword>
<feature type="transmembrane region" description="Helical" evidence="1">
    <location>
        <begin position="43"/>
        <end position="63"/>
    </location>
</feature>
<keyword evidence="1" id="KW-0812">Transmembrane</keyword>
<proteinExistence type="predicted"/>
<gene>
    <name evidence="2" type="ORF">IRJ16_08910</name>
</gene>
<evidence type="ECO:0000313" key="3">
    <source>
        <dbReference type="Proteomes" id="UP000622475"/>
    </source>
</evidence>
<feature type="transmembrane region" description="Helical" evidence="1">
    <location>
        <begin position="14"/>
        <end position="31"/>
    </location>
</feature>
<sequence length="114" mass="12106">MRWLPQEGPPQRTVVYYLITTPLLVLALAFGGGSGPCTPSVGISLSILFFMIACVGLLLNLALGVANTIFLRQRLTAAAIHGSVMGIVLALLVVGNMFSWKKNIHACGQKGDSH</sequence>
<name>A0A929KX01_9SPHI</name>
<dbReference type="EMBL" id="JADFFL010000003">
    <property type="protein sequence ID" value="MBE9662005.1"/>
    <property type="molecule type" value="Genomic_DNA"/>
</dbReference>
<accession>A0A929KX01</accession>
<evidence type="ECO:0000256" key="1">
    <source>
        <dbReference type="SAM" id="Phobius"/>
    </source>
</evidence>
<feature type="transmembrane region" description="Helical" evidence="1">
    <location>
        <begin position="75"/>
        <end position="94"/>
    </location>
</feature>
<protein>
    <submittedName>
        <fullName evidence="2">Uncharacterized protein</fullName>
    </submittedName>
</protein>
<dbReference type="Proteomes" id="UP000622475">
    <property type="component" value="Unassembled WGS sequence"/>
</dbReference>
<evidence type="ECO:0000313" key="2">
    <source>
        <dbReference type="EMBL" id="MBE9662005.1"/>
    </source>
</evidence>
<keyword evidence="1" id="KW-1133">Transmembrane helix</keyword>
<dbReference type="AlphaFoldDB" id="A0A929KX01"/>
<keyword evidence="3" id="KW-1185">Reference proteome</keyword>
<reference evidence="2" key="1">
    <citation type="submission" date="2020-10" db="EMBL/GenBank/DDBJ databases">
        <title>Mucilaginibacter mali sp. nov., isolated from rhizosphere soil of apple orchard.</title>
        <authorList>
            <person name="Lee J.-S."/>
            <person name="Kim H.S."/>
            <person name="Kim J.-S."/>
        </authorList>
    </citation>
    <scope>NUCLEOTIDE SEQUENCE</scope>
    <source>
        <strain evidence="2">KCTC 22746</strain>
    </source>
</reference>